<sequence length="558" mass="64701">MKKLSNYWAGWLLTLVLGVLVFLFWCYRYPFALTYQEQLQLFLFDADYFWERLAEPGGLARYVAEFLVQFYNGVAIGAAIIAVLYMLIQRLTWRLMQIKDHYILSMIPVAMLWYAMGDESVMLTYAVALAMALTVMIAWTKLAPHHRVIRVVTIVVLVPILYWLIGPLVLMVAVWMMPLSGLYALALMLLSAHHLPFPMMRVMLGISYYRIPMTLPYMLMAIPVVILLLGWLAKRLPEPKTWVKYAEALWLAVLIVVPQQFGFDTKKYELMEYDYLVRIGDWNGIIAKAEAQTPDLPMSVSATNLALAMTNQLGDRAFDFFQHGSEGLLPKFERNFATTQLTGEIYFNLGLVNTAQRLAFEAMEAIPNYNKSARVVKRLAETNLINGEYKVAEKYLRMLEKTVFYRPWAQRTMQLLGNEKAINEHPLYGTLRQYRLQDDFLFSDRELDKICGQLFMHNTSNLLAAQYLLMMPLMDKDIARFMQYAPVVQNRIPYHPRHIQEGIALAFMQQRQQPPQGILSQFMLQQMNEFASIYSANQQASELNKFKNTLWYYLMVGK</sequence>
<dbReference type="EMBL" id="SUYC01000023">
    <property type="protein sequence ID" value="MBE6272085.1"/>
    <property type="molecule type" value="Genomic_DNA"/>
</dbReference>
<dbReference type="Pfam" id="PF19529">
    <property type="entry name" value="DUF6057"/>
    <property type="match status" value="1"/>
</dbReference>
<evidence type="ECO:0000256" key="1">
    <source>
        <dbReference type="SAM" id="Phobius"/>
    </source>
</evidence>
<protein>
    <recommendedName>
        <fullName evidence="4">Transmembrane protein</fullName>
    </recommendedName>
</protein>
<feature type="transmembrane region" description="Helical" evidence="1">
    <location>
        <begin position="66"/>
        <end position="88"/>
    </location>
</feature>
<reference evidence="2" key="1">
    <citation type="submission" date="2019-04" db="EMBL/GenBank/DDBJ databases">
        <title>Evolution of Biomass-Degrading Anaerobic Consortia Revealed by Metagenomics.</title>
        <authorList>
            <person name="Peng X."/>
        </authorList>
    </citation>
    <scope>NUCLEOTIDE SEQUENCE</scope>
    <source>
        <strain evidence="2">SIG140</strain>
    </source>
</reference>
<feature type="transmembrane region" description="Helical" evidence="1">
    <location>
        <begin position="122"/>
        <end position="139"/>
    </location>
</feature>
<comment type="caution">
    <text evidence="2">The sequence shown here is derived from an EMBL/GenBank/DDBJ whole genome shotgun (WGS) entry which is preliminary data.</text>
</comment>
<evidence type="ECO:0008006" key="4">
    <source>
        <dbReference type="Google" id="ProtNLM"/>
    </source>
</evidence>
<keyword evidence="1" id="KW-1133">Transmembrane helix</keyword>
<evidence type="ECO:0000313" key="3">
    <source>
        <dbReference type="Proteomes" id="UP000806522"/>
    </source>
</evidence>
<dbReference type="InterPro" id="IPR045692">
    <property type="entry name" value="DUF6057"/>
</dbReference>
<feature type="transmembrane region" description="Helical" evidence="1">
    <location>
        <begin position="7"/>
        <end position="25"/>
    </location>
</feature>
<dbReference type="AlphaFoldDB" id="A0A9D5P2R2"/>
<evidence type="ECO:0000313" key="2">
    <source>
        <dbReference type="EMBL" id="MBE6272085.1"/>
    </source>
</evidence>
<organism evidence="2 3">
    <name type="scientific">Xylanibacter ruminicola</name>
    <name type="common">Prevotella ruminicola</name>
    <dbReference type="NCBI Taxonomy" id="839"/>
    <lineage>
        <taxon>Bacteria</taxon>
        <taxon>Pseudomonadati</taxon>
        <taxon>Bacteroidota</taxon>
        <taxon>Bacteroidia</taxon>
        <taxon>Bacteroidales</taxon>
        <taxon>Prevotellaceae</taxon>
        <taxon>Xylanibacter</taxon>
    </lineage>
</organism>
<name>A0A9D5P2R2_XYLRU</name>
<dbReference type="Proteomes" id="UP000806522">
    <property type="component" value="Unassembled WGS sequence"/>
</dbReference>
<gene>
    <name evidence="2" type="ORF">E7101_14245</name>
</gene>
<feature type="transmembrane region" description="Helical" evidence="1">
    <location>
        <begin position="151"/>
        <end position="176"/>
    </location>
</feature>
<keyword evidence="1" id="KW-0812">Transmembrane</keyword>
<feature type="transmembrane region" description="Helical" evidence="1">
    <location>
        <begin position="215"/>
        <end position="233"/>
    </location>
</feature>
<keyword evidence="1" id="KW-0472">Membrane</keyword>
<feature type="transmembrane region" description="Helical" evidence="1">
    <location>
        <begin position="100"/>
        <end position="116"/>
    </location>
</feature>
<accession>A0A9D5P2R2</accession>
<proteinExistence type="predicted"/>